<comment type="subcellular location">
    <subcellularLocation>
        <location evidence="1">Periplasm</location>
    </subcellularLocation>
</comment>
<keyword evidence="11" id="KW-1185">Reference proteome</keyword>
<feature type="signal peptide" evidence="9">
    <location>
        <begin position="1"/>
        <end position="20"/>
    </location>
</feature>
<dbReference type="Gene3D" id="3.40.190.10">
    <property type="entry name" value="Periplasmic binding protein-like II"/>
    <property type="match status" value="1"/>
</dbReference>
<keyword evidence="5" id="KW-0574">Periplasm</keyword>
<dbReference type="EMBL" id="JANTHZ010000002">
    <property type="protein sequence ID" value="MCS0494628.1"/>
    <property type="molecule type" value="Genomic_DNA"/>
</dbReference>
<dbReference type="GO" id="GO:0042597">
    <property type="term" value="C:periplasmic space"/>
    <property type="evidence" value="ECO:0007669"/>
    <property type="project" value="UniProtKB-SubCell"/>
</dbReference>
<protein>
    <submittedName>
        <fullName evidence="10">Extracellular solute-binding protein</fullName>
    </submittedName>
</protein>
<feature type="chain" id="PRO_5040923120" evidence="9">
    <location>
        <begin position="21"/>
        <end position="433"/>
    </location>
</feature>
<evidence type="ECO:0000256" key="2">
    <source>
        <dbReference type="ARBA" id="ARBA00008520"/>
    </source>
</evidence>
<dbReference type="SUPFAM" id="SSF53850">
    <property type="entry name" value="Periplasmic binding protein-like II"/>
    <property type="match status" value="1"/>
</dbReference>
<reference evidence="10" key="1">
    <citation type="submission" date="2022-08" db="EMBL/GenBank/DDBJ databases">
        <authorList>
            <person name="Li F."/>
        </authorList>
    </citation>
    <scope>NUCLEOTIDE SEQUENCE</scope>
    <source>
        <strain evidence="10">MQZ15Z-1</strain>
    </source>
</reference>
<dbReference type="Proteomes" id="UP001151088">
    <property type="component" value="Unassembled WGS sequence"/>
</dbReference>
<dbReference type="Pfam" id="PF13416">
    <property type="entry name" value="SBP_bac_8"/>
    <property type="match status" value="1"/>
</dbReference>
<keyword evidence="3" id="KW-1003">Cell membrane</keyword>
<keyword evidence="4 9" id="KW-0732">Signal</keyword>
<evidence type="ECO:0000256" key="5">
    <source>
        <dbReference type="ARBA" id="ARBA00022764"/>
    </source>
</evidence>
<keyword evidence="7" id="KW-0564">Palmitate</keyword>
<evidence type="ECO:0000256" key="8">
    <source>
        <dbReference type="ARBA" id="ARBA00023288"/>
    </source>
</evidence>
<dbReference type="RefSeq" id="WP_258731653.1">
    <property type="nucleotide sequence ID" value="NZ_JANTHZ010000002.1"/>
</dbReference>
<evidence type="ECO:0000256" key="6">
    <source>
        <dbReference type="ARBA" id="ARBA00023136"/>
    </source>
</evidence>
<dbReference type="InterPro" id="IPR006059">
    <property type="entry name" value="SBP"/>
</dbReference>
<dbReference type="InterPro" id="IPR050490">
    <property type="entry name" value="Bact_solute-bd_prot1"/>
</dbReference>
<evidence type="ECO:0000256" key="4">
    <source>
        <dbReference type="ARBA" id="ARBA00022729"/>
    </source>
</evidence>
<dbReference type="AlphaFoldDB" id="A0A9X2PEE0"/>
<keyword evidence="8" id="KW-0449">Lipoprotein</keyword>
<evidence type="ECO:0000256" key="3">
    <source>
        <dbReference type="ARBA" id="ARBA00022475"/>
    </source>
</evidence>
<comment type="similarity">
    <text evidence="2">Belongs to the bacterial solute-binding protein 1 family.</text>
</comment>
<organism evidence="10 11">
    <name type="scientific">Ancylobacter mangrovi</name>
    <dbReference type="NCBI Taxonomy" id="2972472"/>
    <lineage>
        <taxon>Bacteria</taxon>
        <taxon>Pseudomonadati</taxon>
        <taxon>Pseudomonadota</taxon>
        <taxon>Alphaproteobacteria</taxon>
        <taxon>Hyphomicrobiales</taxon>
        <taxon>Xanthobacteraceae</taxon>
        <taxon>Ancylobacter</taxon>
    </lineage>
</organism>
<evidence type="ECO:0000256" key="7">
    <source>
        <dbReference type="ARBA" id="ARBA00023139"/>
    </source>
</evidence>
<evidence type="ECO:0000313" key="10">
    <source>
        <dbReference type="EMBL" id="MCS0494628.1"/>
    </source>
</evidence>
<keyword evidence="6" id="KW-0472">Membrane</keyword>
<gene>
    <name evidence="10" type="ORF">NVS89_05920</name>
</gene>
<evidence type="ECO:0000313" key="11">
    <source>
        <dbReference type="Proteomes" id="UP001151088"/>
    </source>
</evidence>
<dbReference type="PANTHER" id="PTHR43649">
    <property type="entry name" value="ARABINOSE-BINDING PROTEIN-RELATED"/>
    <property type="match status" value="1"/>
</dbReference>
<evidence type="ECO:0000256" key="9">
    <source>
        <dbReference type="SAM" id="SignalP"/>
    </source>
</evidence>
<accession>A0A9X2PEE0</accession>
<comment type="caution">
    <text evidence="10">The sequence shown here is derived from an EMBL/GenBank/DDBJ whole genome shotgun (WGS) entry which is preliminary data.</text>
</comment>
<evidence type="ECO:0000256" key="1">
    <source>
        <dbReference type="ARBA" id="ARBA00004418"/>
    </source>
</evidence>
<dbReference type="PANTHER" id="PTHR43649:SF33">
    <property type="entry name" value="POLYGALACTURONAN_RHAMNOGALACTURONAN-BINDING PROTEIN YTCQ"/>
    <property type="match status" value="1"/>
</dbReference>
<proteinExistence type="inferred from homology"/>
<sequence>MKAAGAAGGLFLMGKAPALAQGTQELTFLTGEDGKDTQAVWAKMFKEFTDKNKSVSAVVPEYLNPDEALSRLSILLNTGQAPDVGKFDDVELTALAYNGMLEPVTDIVEAIGVPEGARLRYKGEDYFVPSDIGIPMMFYRKDWFDKAGLQAPKGWDDYLKAAETLTDKSQRRYGDLLVTNPSSGYTTNVALNQAWSNGGLFFDWIDGKWQVVVDQHKDELTQTIEWFKKRTAFSPVSANYAYAQVNQAFAAGNVAMIEYPGARTLNYLHSDFPDIEKVTGVAPVPANKKPAVKLSNGGLCIFKKQGRDPAAAKALVRSMVESPLYLEWLWTVPGHLVPTNKALFLGKWREHEFFKAHPDLLATIDAAYPSGYSAVTGPVATKGPDLNPAASSVFRAGVYASLIGSPILDGTSAEQTLGAIAKSMQTAMDKLKT</sequence>
<name>A0A9X2PEE0_9HYPH</name>